<dbReference type="Proteomes" id="UP000011666">
    <property type="component" value="Unassembled WGS sequence"/>
</dbReference>
<dbReference type="EMBL" id="BANX01000007">
    <property type="protein sequence ID" value="GAC67393.1"/>
    <property type="molecule type" value="Genomic_DNA"/>
</dbReference>
<keyword evidence="1" id="KW-0812">Transmembrane</keyword>
<dbReference type="eggNOG" id="ENOG50341AK">
    <property type="taxonomic scope" value="Bacteria"/>
</dbReference>
<proteinExistence type="predicted"/>
<accession>M0QFR4</accession>
<evidence type="ECO:0000256" key="1">
    <source>
        <dbReference type="SAM" id="Phobius"/>
    </source>
</evidence>
<organism evidence="2 3">
    <name type="scientific">Gordonia soli NBRC 108243</name>
    <dbReference type="NCBI Taxonomy" id="1223545"/>
    <lineage>
        <taxon>Bacteria</taxon>
        <taxon>Bacillati</taxon>
        <taxon>Actinomycetota</taxon>
        <taxon>Actinomycetes</taxon>
        <taxon>Mycobacteriales</taxon>
        <taxon>Gordoniaceae</taxon>
        <taxon>Gordonia</taxon>
    </lineage>
</organism>
<keyword evidence="3" id="KW-1185">Reference proteome</keyword>
<sequence length="136" mass="14973">MDIGPHSPLRRRLLAAIAATAFVTQNSVAVPYVLDNGWRSTQDFFVGGIWKTVPGRFAMIDLTFVVIGFHAWALLESKRLNILRWWFASFVLTWSVGIATAIPAFLYARDRAIAAALPNNRDDAELAPSSGGRPTS</sequence>
<evidence type="ECO:0000313" key="3">
    <source>
        <dbReference type="Proteomes" id="UP000011666"/>
    </source>
</evidence>
<protein>
    <recommendedName>
        <fullName evidence="4">DUF2834 domain-containing protein</fullName>
    </recommendedName>
</protein>
<feature type="transmembrane region" description="Helical" evidence="1">
    <location>
        <begin position="53"/>
        <end position="73"/>
    </location>
</feature>
<dbReference type="RefSeq" id="WP_007618521.1">
    <property type="nucleotide sequence ID" value="NZ_BANX01000007.1"/>
</dbReference>
<feature type="transmembrane region" description="Helical" evidence="1">
    <location>
        <begin position="85"/>
        <end position="108"/>
    </location>
</feature>
<name>M0QFR4_9ACTN</name>
<comment type="caution">
    <text evidence="2">The sequence shown here is derived from an EMBL/GenBank/DDBJ whole genome shotgun (WGS) entry which is preliminary data.</text>
</comment>
<reference evidence="2 3" key="1">
    <citation type="submission" date="2013-01" db="EMBL/GenBank/DDBJ databases">
        <title>Whole genome shotgun sequence of Gordonia soli NBRC 108243.</title>
        <authorList>
            <person name="Isaki-Nakamura S."/>
            <person name="Hosoyama A."/>
            <person name="Tsuchikane K."/>
            <person name="Ando Y."/>
            <person name="Baba S."/>
            <person name="Ohji S."/>
            <person name="Hamada M."/>
            <person name="Tamura T."/>
            <person name="Yamazoe A."/>
            <person name="Yamazaki S."/>
            <person name="Fujita N."/>
        </authorList>
    </citation>
    <scope>NUCLEOTIDE SEQUENCE [LARGE SCALE GENOMIC DNA]</scope>
    <source>
        <strain evidence="2 3">NBRC 108243</strain>
    </source>
</reference>
<dbReference type="Pfam" id="PF11196">
    <property type="entry name" value="DUF2834"/>
    <property type="match status" value="1"/>
</dbReference>
<dbReference type="InterPro" id="IPR021362">
    <property type="entry name" value="DUF2834"/>
</dbReference>
<gene>
    <name evidence="2" type="ORF">GS4_07_01420</name>
</gene>
<keyword evidence="1" id="KW-0472">Membrane</keyword>
<evidence type="ECO:0008006" key="4">
    <source>
        <dbReference type="Google" id="ProtNLM"/>
    </source>
</evidence>
<dbReference type="OrthoDB" id="4548992at2"/>
<evidence type="ECO:0000313" key="2">
    <source>
        <dbReference type="EMBL" id="GAC67393.1"/>
    </source>
</evidence>
<dbReference type="AlphaFoldDB" id="M0QFR4"/>
<keyword evidence="1" id="KW-1133">Transmembrane helix</keyword>